<dbReference type="Pfam" id="PF01551">
    <property type="entry name" value="Peptidase_M23"/>
    <property type="match status" value="1"/>
</dbReference>
<keyword evidence="4" id="KW-1185">Reference proteome</keyword>
<dbReference type="Gene3D" id="2.70.70.10">
    <property type="entry name" value="Glucose Permease (Domain IIA)"/>
    <property type="match status" value="1"/>
</dbReference>
<dbReference type="SUPFAM" id="SSF51261">
    <property type="entry name" value="Duplicated hybrid motif"/>
    <property type="match status" value="1"/>
</dbReference>
<sequence length="222" mass="23776">MTRRRRWPAALALLAAMVAPALVGTAAHASPETPRALKMHDELMVEVELHVQHREEVLTALLDAAERHAADVGQRSARLAALGYTGDLTKLEYVLPVQDYRLTAGFGESGPHWASVHTGLDFAAPLGTELVAVADGIVTEVAYAGPYGIRTVLTLQDGTEVWYNHQLQPLVFEGQAILIGEPIGLLGTTGNSIGPHLHLEVRPGGAAPVDPRAWLTERGLTP</sequence>
<proteinExistence type="predicted"/>
<feature type="signal peptide" evidence="1">
    <location>
        <begin position="1"/>
        <end position="29"/>
    </location>
</feature>
<dbReference type="InterPro" id="IPR011055">
    <property type="entry name" value="Dup_hybrid_motif"/>
</dbReference>
<evidence type="ECO:0000259" key="2">
    <source>
        <dbReference type="Pfam" id="PF01551"/>
    </source>
</evidence>
<dbReference type="AlphaFoldDB" id="A0A2R7YSF7"/>
<dbReference type="InterPro" id="IPR050570">
    <property type="entry name" value="Cell_wall_metabolism_enzyme"/>
</dbReference>
<evidence type="ECO:0000256" key="1">
    <source>
        <dbReference type="SAM" id="SignalP"/>
    </source>
</evidence>
<dbReference type="PANTHER" id="PTHR21666">
    <property type="entry name" value="PEPTIDASE-RELATED"/>
    <property type="match status" value="1"/>
</dbReference>
<keyword evidence="1" id="KW-0732">Signal</keyword>
<dbReference type="InterPro" id="IPR016047">
    <property type="entry name" value="M23ase_b-sheet_dom"/>
</dbReference>
<evidence type="ECO:0000313" key="4">
    <source>
        <dbReference type="Proteomes" id="UP000244867"/>
    </source>
</evidence>
<dbReference type="EMBL" id="PYXZ01000011">
    <property type="protein sequence ID" value="PUA79243.1"/>
    <property type="molecule type" value="Genomic_DNA"/>
</dbReference>
<feature type="domain" description="M23ase beta-sheet core" evidence="2">
    <location>
        <begin position="116"/>
        <end position="211"/>
    </location>
</feature>
<evidence type="ECO:0000313" key="3">
    <source>
        <dbReference type="EMBL" id="PUA79243.1"/>
    </source>
</evidence>
<gene>
    <name evidence="3" type="ORF">C7S10_19615</name>
</gene>
<dbReference type="Proteomes" id="UP000244867">
    <property type="component" value="Unassembled WGS sequence"/>
</dbReference>
<reference evidence="3 4" key="1">
    <citation type="submission" date="2018-03" db="EMBL/GenBank/DDBJ databases">
        <authorList>
            <person name="Keele B.F."/>
        </authorList>
    </citation>
    <scope>NUCLEOTIDE SEQUENCE [LARGE SCALE GENOMIC DNA]</scope>
    <source>
        <strain evidence="3 4">IB-3</strain>
    </source>
</reference>
<dbReference type="CDD" id="cd12797">
    <property type="entry name" value="M23_peptidase"/>
    <property type="match status" value="1"/>
</dbReference>
<name>A0A2R7YSF7_9ACTN</name>
<dbReference type="PANTHER" id="PTHR21666:SF270">
    <property type="entry name" value="MUREIN HYDROLASE ACTIVATOR ENVC"/>
    <property type="match status" value="1"/>
</dbReference>
<organism evidence="3 4">
    <name type="scientific">Nocardioides currus</name>
    <dbReference type="NCBI Taxonomy" id="2133958"/>
    <lineage>
        <taxon>Bacteria</taxon>
        <taxon>Bacillati</taxon>
        <taxon>Actinomycetota</taxon>
        <taxon>Actinomycetes</taxon>
        <taxon>Propionibacteriales</taxon>
        <taxon>Nocardioidaceae</taxon>
        <taxon>Nocardioides</taxon>
    </lineage>
</organism>
<feature type="chain" id="PRO_5015354653" description="M23ase beta-sheet core domain-containing protein" evidence="1">
    <location>
        <begin position="30"/>
        <end position="222"/>
    </location>
</feature>
<comment type="caution">
    <text evidence="3">The sequence shown here is derived from an EMBL/GenBank/DDBJ whole genome shotgun (WGS) entry which is preliminary data.</text>
</comment>
<dbReference type="GO" id="GO:0004222">
    <property type="term" value="F:metalloendopeptidase activity"/>
    <property type="evidence" value="ECO:0007669"/>
    <property type="project" value="TreeGrafter"/>
</dbReference>
<accession>A0A2R7YSF7</accession>
<dbReference type="OrthoDB" id="1099523at2"/>
<protein>
    <recommendedName>
        <fullName evidence="2">M23ase beta-sheet core domain-containing protein</fullName>
    </recommendedName>
</protein>
<dbReference type="RefSeq" id="WP_108346198.1">
    <property type="nucleotide sequence ID" value="NZ_PYXZ01000011.1"/>
</dbReference>